<name>A0ABQ6GUK1_9GAMM</name>
<evidence type="ECO:0000256" key="2">
    <source>
        <dbReference type="ARBA" id="ARBA00022475"/>
    </source>
</evidence>
<feature type="transmembrane region" description="Helical" evidence="7">
    <location>
        <begin position="365"/>
        <end position="388"/>
    </location>
</feature>
<dbReference type="Pfam" id="PF12704">
    <property type="entry name" value="MacB_PCD"/>
    <property type="match status" value="1"/>
</dbReference>
<dbReference type="InterPro" id="IPR025857">
    <property type="entry name" value="MacB_PCD"/>
</dbReference>
<evidence type="ECO:0000313" key="10">
    <source>
        <dbReference type="EMBL" id="GLX78350.1"/>
    </source>
</evidence>
<dbReference type="PANTHER" id="PTHR30572:SF4">
    <property type="entry name" value="ABC TRANSPORTER PERMEASE YTRF"/>
    <property type="match status" value="1"/>
</dbReference>
<evidence type="ECO:0000256" key="3">
    <source>
        <dbReference type="ARBA" id="ARBA00022692"/>
    </source>
</evidence>
<keyword evidence="4 7" id="KW-1133">Transmembrane helix</keyword>
<evidence type="ECO:0000259" key="8">
    <source>
        <dbReference type="Pfam" id="PF02687"/>
    </source>
</evidence>
<reference evidence="10 11" key="1">
    <citation type="submission" date="2023-03" db="EMBL/GenBank/DDBJ databases">
        <title>Draft genome sequence of Thalassotalea insulae KCTC 62186T.</title>
        <authorList>
            <person name="Sawabe T."/>
        </authorList>
    </citation>
    <scope>NUCLEOTIDE SEQUENCE [LARGE SCALE GENOMIC DNA]</scope>
    <source>
        <strain evidence="10 11">KCTC 62186</strain>
    </source>
</reference>
<keyword evidence="3 7" id="KW-0812">Transmembrane</keyword>
<evidence type="ECO:0000256" key="1">
    <source>
        <dbReference type="ARBA" id="ARBA00004651"/>
    </source>
</evidence>
<proteinExistence type="inferred from homology"/>
<dbReference type="PANTHER" id="PTHR30572">
    <property type="entry name" value="MEMBRANE COMPONENT OF TRANSPORTER-RELATED"/>
    <property type="match status" value="1"/>
</dbReference>
<feature type="transmembrane region" description="Helical" evidence="7">
    <location>
        <begin position="281"/>
        <end position="307"/>
    </location>
</feature>
<feature type="transmembrane region" description="Helical" evidence="7">
    <location>
        <begin position="327"/>
        <end position="353"/>
    </location>
</feature>
<dbReference type="Pfam" id="PF02687">
    <property type="entry name" value="FtsX"/>
    <property type="match status" value="1"/>
</dbReference>
<keyword evidence="2" id="KW-1003">Cell membrane</keyword>
<organism evidence="10 11">
    <name type="scientific">Thalassotalea insulae</name>
    <dbReference type="NCBI Taxonomy" id="2056778"/>
    <lineage>
        <taxon>Bacteria</taxon>
        <taxon>Pseudomonadati</taxon>
        <taxon>Pseudomonadota</taxon>
        <taxon>Gammaproteobacteria</taxon>
        <taxon>Alteromonadales</taxon>
        <taxon>Colwelliaceae</taxon>
        <taxon>Thalassotalea</taxon>
    </lineage>
</organism>
<evidence type="ECO:0000256" key="5">
    <source>
        <dbReference type="ARBA" id="ARBA00023136"/>
    </source>
</evidence>
<evidence type="ECO:0000313" key="11">
    <source>
        <dbReference type="Proteomes" id="UP001157186"/>
    </source>
</evidence>
<dbReference type="InterPro" id="IPR003838">
    <property type="entry name" value="ABC3_permease_C"/>
</dbReference>
<feature type="domain" description="MacB-like periplasmic core" evidence="9">
    <location>
        <begin position="26"/>
        <end position="227"/>
    </location>
</feature>
<dbReference type="InterPro" id="IPR050250">
    <property type="entry name" value="Macrolide_Exporter_MacB"/>
</dbReference>
<evidence type="ECO:0000259" key="9">
    <source>
        <dbReference type="Pfam" id="PF12704"/>
    </source>
</evidence>
<comment type="similarity">
    <text evidence="6">Belongs to the ABC-4 integral membrane protein family.</text>
</comment>
<dbReference type="EMBL" id="BSST01000001">
    <property type="protein sequence ID" value="GLX78350.1"/>
    <property type="molecule type" value="Genomic_DNA"/>
</dbReference>
<dbReference type="RefSeq" id="WP_284244237.1">
    <property type="nucleotide sequence ID" value="NZ_BSST01000001.1"/>
</dbReference>
<feature type="domain" description="ABC3 transporter permease C-terminal" evidence="8">
    <location>
        <begin position="286"/>
        <end position="396"/>
    </location>
</feature>
<evidence type="ECO:0000256" key="4">
    <source>
        <dbReference type="ARBA" id="ARBA00022989"/>
    </source>
</evidence>
<evidence type="ECO:0000256" key="6">
    <source>
        <dbReference type="ARBA" id="ARBA00038076"/>
    </source>
</evidence>
<comment type="subcellular location">
    <subcellularLocation>
        <location evidence="1">Cell membrane</location>
        <topology evidence="1">Multi-pass membrane protein</topology>
    </subcellularLocation>
</comment>
<comment type="caution">
    <text evidence="10">The sequence shown here is derived from an EMBL/GenBank/DDBJ whole genome shotgun (WGS) entry which is preliminary data.</text>
</comment>
<protein>
    <submittedName>
        <fullName evidence="10">ABC transporter permease</fullName>
    </submittedName>
</protein>
<evidence type="ECO:0000256" key="7">
    <source>
        <dbReference type="SAM" id="Phobius"/>
    </source>
</evidence>
<dbReference type="Proteomes" id="UP001157186">
    <property type="component" value="Unassembled WGS sequence"/>
</dbReference>
<gene>
    <name evidence="10" type="ORF">tinsulaeT_16900</name>
</gene>
<sequence length="405" mass="44938">MDIKPILLSLKHNKFMAFLVIIQVAFTMGVLTSSILIAATTLRAWNMPSGIPHNDVIRISPQFYEVNKNIEQAIIRDIERVQQMPGVVNIAPSNAVPFTAENVIKVFTSAEKEAQPYRTVVFESDENLFDVLSLQLIEGRWLTAADVIKGEQANLTERAPVVMVSEDMAKALFGDSSAIGQTIWLEAQGDPVQIVGIYNNFMTGERLNGNGLSYHSIIRPQVTWSSSEQPHYLIRMEQGMASASLEDILAIFYQERGRYINSSELLKRTQKRMYDGRGSRALTFLVISAVLVIITALGITGLTAFQITQKRKQIGARRALGAKKSDIMRYFLTENSILTLTGLLIGLALTLSITFEVSERMEENVFNVGIFAVTALALWLINLLAVWFPAKRAANVAPAIVTRSA</sequence>
<feature type="transmembrane region" description="Helical" evidence="7">
    <location>
        <begin position="15"/>
        <end position="39"/>
    </location>
</feature>
<keyword evidence="11" id="KW-1185">Reference proteome</keyword>
<keyword evidence="5 7" id="KW-0472">Membrane</keyword>
<accession>A0ABQ6GUK1</accession>